<keyword evidence="2" id="KW-1185">Reference proteome</keyword>
<evidence type="ECO:0000313" key="2">
    <source>
        <dbReference type="Proteomes" id="UP000265520"/>
    </source>
</evidence>
<organism evidence="1 2">
    <name type="scientific">Trifolium medium</name>
    <dbReference type="NCBI Taxonomy" id="97028"/>
    <lineage>
        <taxon>Eukaryota</taxon>
        <taxon>Viridiplantae</taxon>
        <taxon>Streptophyta</taxon>
        <taxon>Embryophyta</taxon>
        <taxon>Tracheophyta</taxon>
        <taxon>Spermatophyta</taxon>
        <taxon>Magnoliopsida</taxon>
        <taxon>eudicotyledons</taxon>
        <taxon>Gunneridae</taxon>
        <taxon>Pentapetalae</taxon>
        <taxon>rosids</taxon>
        <taxon>fabids</taxon>
        <taxon>Fabales</taxon>
        <taxon>Fabaceae</taxon>
        <taxon>Papilionoideae</taxon>
        <taxon>50 kb inversion clade</taxon>
        <taxon>NPAAA clade</taxon>
        <taxon>Hologalegina</taxon>
        <taxon>IRL clade</taxon>
        <taxon>Trifolieae</taxon>
        <taxon>Trifolium</taxon>
    </lineage>
</organism>
<accession>A0A392RN45</accession>
<dbReference type="Proteomes" id="UP000265520">
    <property type="component" value="Unassembled WGS sequence"/>
</dbReference>
<dbReference type="AlphaFoldDB" id="A0A392RN45"/>
<feature type="non-terminal residue" evidence="1">
    <location>
        <position position="30"/>
    </location>
</feature>
<protein>
    <submittedName>
        <fullName evidence="1">Uncharacterized protein</fullName>
    </submittedName>
</protein>
<name>A0A392RN45_9FABA</name>
<reference evidence="1 2" key="1">
    <citation type="journal article" date="2018" name="Front. Plant Sci.">
        <title>Red Clover (Trifolium pratense) and Zigzag Clover (T. medium) - A Picture of Genomic Similarities and Differences.</title>
        <authorList>
            <person name="Dluhosova J."/>
            <person name="Istvanek J."/>
            <person name="Nedelnik J."/>
            <person name="Repkova J."/>
        </authorList>
    </citation>
    <scope>NUCLEOTIDE SEQUENCE [LARGE SCALE GENOMIC DNA]</scope>
    <source>
        <strain evidence="2">cv. 10/8</strain>
        <tissue evidence="1">Leaf</tissue>
    </source>
</reference>
<proteinExistence type="predicted"/>
<dbReference type="EMBL" id="LXQA010247671">
    <property type="protein sequence ID" value="MCI37719.1"/>
    <property type="molecule type" value="Genomic_DNA"/>
</dbReference>
<sequence length="30" mass="3568">MRFYKAWVLYLKESTGTEYVSGTGMYLVHH</sequence>
<comment type="caution">
    <text evidence="1">The sequence shown here is derived from an EMBL/GenBank/DDBJ whole genome shotgun (WGS) entry which is preliminary data.</text>
</comment>
<evidence type="ECO:0000313" key="1">
    <source>
        <dbReference type="EMBL" id="MCI37719.1"/>
    </source>
</evidence>